<dbReference type="SMART" id="SM00292">
    <property type="entry name" value="BRCT"/>
    <property type="match status" value="2"/>
</dbReference>
<evidence type="ECO:0000313" key="4">
    <source>
        <dbReference type="EMBL" id="KAK3276242.1"/>
    </source>
</evidence>
<feature type="coiled-coil region" evidence="1">
    <location>
        <begin position="200"/>
        <end position="234"/>
    </location>
</feature>
<dbReference type="EMBL" id="LGRX02006676">
    <property type="protein sequence ID" value="KAK3276242.1"/>
    <property type="molecule type" value="Genomic_DNA"/>
</dbReference>
<gene>
    <name evidence="4" type="ORF">CYMTET_15672</name>
</gene>
<dbReference type="InterPro" id="IPR059215">
    <property type="entry name" value="BRCT2_TopBP1-like"/>
</dbReference>
<feature type="region of interest" description="Disordered" evidence="2">
    <location>
        <begin position="173"/>
        <end position="192"/>
    </location>
</feature>
<proteinExistence type="predicted"/>
<comment type="caution">
    <text evidence="4">The sequence shown here is derived from an EMBL/GenBank/DDBJ whole genome shotgun (WGS) entry which is preliminary data.</text>
</comment>
<evidence type="ECO:0000313" key="5">
    <source>
        <dbReference type="Proteomes" id="UP001190700"/>
    </source>
</evidence>
<dbReference type="SUPFAM" id="SSF52113">
    <property type="entry name" value="BRCT domain"/>
    <property type="match status" value="1"/>
</dbReference>
<evidence type="ECO:0000259" key="3">
    <source>
        <dbReference type="PROSITE" id="PS50172"/>
    </source>
</evidence>
<dbReference type="PANTHER" id="PTHR47576:SF2">
    <property type="entry name" value="BRCT DOMAIN DNA REPAIR PROTEIN-RELATED"/>
    <property type="match status" value="1"/>
</dbReference>
<dbReference type="PROSITE" id="PS50172">
    <property type="entry name" value="BRCT"/>
    <property type="match status" value="2"/>
</dbReference>
<feature type="compositionally biased region" description="Gly residues" evidence="2">
    <location>
        <begin position="181"/>
        <end position="190"/>
    </location>
</feature>
<dbReference type="PANTHER" id="PTHR47576">
    <property type="entry name" value="BRCT DOMAIN DNA REPAIR PROTEIN-RELATED"/>
    <property type="match status" value="1"/>
</dbReference>
<keyword evidence="5" id="KW-1185">Reference proteome</keyword>
<keyword evidence="1" id="KW-0175">Coiled coil</keyword>
<dbReference type="InterPro" id="IPR036420">
    <property type="entry name" value="BRCT_dom_sf"/>
</dbReference>
<name>A0AAE0L8X5_9CHLO</name>
<protein>
    <recommendedName>
        <fullName evidence="3">BRCT domain-containing protein</fullName>
    </recommendedName>
</protein>
<evidence type="ECO:0000256" key="1">
    <source>
        <dbReference type="SAM" id="Coils"/>
    </source>
</evidence>
<feature type="domain" description="BRCT" evidence="3">
    <location>
        <begin position="49"/>
        <end position="150"/>
    </location>
</feature>
<dbReference type="CDD" id="cd17731">
    <property type="entry name" value="BRCT_TopBP1_rpt2_like"/>
    <property type="match status" value="1"/>
</dbReference>
<feature type="coiled-coil region" evidence="1">
    <location>
        <begin position="309"/>
        <end position="336"/>
    </location>
</feature>
<sequence length="855" mass="93239">MTVQAAARTHRHFLRSEEMATTVAEQRDAFRIAKAASPTESTPHTPPRKPARCFEGLTVCVTGLSKEERAYVQLHTELLSETGCGGQQGGIYSSSLHSGCTHLLAVTVRGRKYEVARRNAIKWGLALVPLRWFLACIERQERLNERSYLISASAHTNSALSGSRTLHRDYGKADGTMLRGGSRGKQGTPGKGTQARLATIEQLHERAQRLSLRLVDEERRRKAAEAHLAALAAKPAALGDITNRIASKPGKAETVGKMGESPSAAAAEMKSDQEELYSPTRGDGTNVHAQLNTMQARVVQLESQLCVERRAHQSQVRALEHTVAEWQDRARAHEHKTQLCQGQLERTKVDATRAKTELATVQTRLAQMAFEASELRKAKTPAKTPPPVSVMPHAHQPPKEPMMSTAGMSIDTPLPLSSNPREGTPRTGGSELLLTGHAQHLAVGERSWSPRPAALCARFTPASSLCLSESISESEASGPTCSTPIEAHLPASWSESQELTCATRASAEASERGDASPEENDGVRSGDAPSSVVEGGSASVEKVEDPLAGMVAYLDPEMGEDARRDVRRVLSRCGGLEGDTCHLGGPVTHAVCEPRSGQAKGYLALGVSVVSSEWMRGMDAVHAGAEGPPMRTLQMSMDIARGLFRGLSDVPQAVRSGLDTSENRSSLMSRAKVAVREHRGKGGNQGWLKGRPPQALLEGISWRVVDSLDHARMMTVEDASSPLGSTTPVIDHARTPQPHLTTNWEEVVYRLPFISILYPIDRFQECGFWCETYYCGAQGLTRRQLLEKIQGFYTEELTEEQWRLCIYTDSKHADKLRAALSLGDNMHRGEFLGALRNLECLRKVCGHVYEVVLNA</sequence>
<dbReference type="Gene3D" id="3.40.50.10190">
    <property type="entry name" value="BRCT domain"/>
    <property type="match status" value="1"/>
</dbReference>
<evidence type="ECO:0000256" key="2">
    <source>
        <dbReference type="SAM" id="MobiDB-lite"/>
    </source>
</evidence>
<feature type="region of interest" description="Disordered" evidence="2">
    <location>
        <begin position="492"/>
        <end position="541"/>
    </location>
</feature>
<accession>A0AAE0L8X5</accession>
<feature type="compositionally biased region" description="Low complexity" evidence="2">
    <location>
        <begin position="530"/>
        <end position="540"/>
    </location>
</feature>
<dbReference type="Pfam" id="PF12738">
    <property type="entry name" value="PTCB-BRCT"/>
    <property type="match status" value="1"/>
</dbReference>
<dbReference type="AlphaFoldDB" id="A0AAE0L8X5"/>
<dbReference type="Proteomes" id="UP001190700">
    <property type="component" value="Unassembled WGS sequence"/>
</dbReference>
<feature type="region of interest" description="Disordered" evidence="2">
    <location>
        <begin position="376"/>
        <end position="404"/>
    </location>
</feature>
<feature type="domain" description="BRCT" evidence="3">
    <location>
        <begin position="542"/>
        <end position="615"/>
    </location>
</feature>
<organism evidence="4 5">
    <name type="scientific">Cymbomonas tetramitiformis</name>
    <dbReference type="NCBI Taxonomy" id="36881"/>
    <lineage>
        <taxon>Eukaryota</taxon>
        <taxon>Viridiplantae</taxon>
        <taxon>Chlorophyta</taxon>
        <taxon>Pyramimonadophyceae</taxon>
        <taxon>Pyramimonadales</taxon>
        <taxon>Pyramimonadaceae</taxon>
        <taxon>Cymbomonas</taxon>
    </lineage>
</organism>
<reference evidence="4 5" key="1">
    <citation type="journal article" date="2015" name="Genome Biol. Evol.">
        <title>Comparative Genomics of a Bacterivorous Green Alga Reveals Evolutionary Causalities and Consequences of Phago-Mixotrophic Mode of Nutrition.</title>
        <authorList>
            <person name="Burns J.A."/>
            <person name="Paasch A."/>
            <person name="Narechania A."/>
            <person name="Kim E."/>
        </authorList>
    </citation>
    <scope>NUCLEOTIDE SEQUENCE [LARGE SCALE GENOMIC DNA]</scope>
    <source>
        <strain evidence="4 5">PLY_AMNH</strain>
    </source>
</reference>
<dbReference type="InterPro" id="IPR001357">
    <property type="entry name" value="BRCT_dom"/>
</dbReference>